<evidence type="ECO:0000313" key="3">
    <source>
        <dbReference type="EMBL" id="KAK7244497.1"/>
    </source>
</evidence>
<organism evidence="3 4">
    <name type="scientific">Crotalaria pallida</name>
    <name type="common">Smooth rattlebox</name>
    <name type="synonym">Crotalaria striata</name>
    <dbReference type="NCBI Taxonomy" id="3830"/>
    <lineage>
        <taxon>Eukaryota</taxon>
        <taxon>Viridiplantae</taxon>
        <taxon>Streptophyta</taxon>
        <taxon>Embryophyta</taxon>
        <taxon>Tracheophyta</taxon>
        <taxon>Spermatophyta</taxon>
        <taxon>Magnoliopsida</taxon>
        <taxon>eudicotyledons</taxon>
        <taxon>Gunneridae</taxon>
        <taxon>Pentapetalae</taxon>
        <taxon>rosids</taxon>
        <taxon>fabids</taxon>
        <taxon>Fabales</taxon>
        <taxon>Fabaceae</taxon>
        <taxon>Papilionoideae</taxon>
        <taxon>50 kb inversion clade</taxon>
        <taxon>genistoids sensu lato</taxon>
        <taxon>core genistoids</taxon>
        <taxon>Crotalarieae</taxon>
        <taxon>Crotalaria</taxon>
    </lineage>
</organism>
<dbReference type="GO" id="GO:0005504">
    <property type="term" value="F:fatty acid binding"/>
    <property type="evidence" value="ECO:0007669"/>
    <property type="project" value="TreeGrafter"/>
</dbReference>
<feature type="domain" description="Acyl-CoA oxidase C-alpha1" evidence="2">
    <location>
        <begin position="26"/>
        <end position="80"/>
    </location>
</feature>
<dbReference type="GO" id="GO:0033540">
    <property type="term" value="P:fatty acid beta-oxidation using acyl-CoA oxidase"/>
    <property type="evidence" value="ECO:0007669"/>
    <property type="project" value="TreeGrafter"/>
</dbReference>
<evidence type="ECO:0000259" key="2">
    <source>
        <dbReference type="Pfam" id="PF22924"/>
    </source>
</evidence>
<protein>
    <recommendedName>
        <fullName evidence="2">Acyl-CoA oxidase C-alpha1 domain-containing protein</fullName>
    </recommendedName>
</protein>
<reference evidence="3 4" key="1">
    <citation type="submission" date="2024-01" db="EMBL/GenBank/DDBJ databases">
        <title>The genomes of 5 underutilized Papilionoideae crops provide insights into root nodulation and disease resistanc.</title>
        <authorList>
            <person name="Yuan L."/>
        </authorList>
    </citation>
    <scope>NUCLEOTIDE SEQUENCE [LARGE SCALE GENOMIC DNA]</scope>
    <source>
        <strain evidence="3">ZHUSHIDOU_FW_LH</strain>
        <tissue evidence="3">Leaf</tissue>
    </source>
</reference>
<feature type="region of interest" description="Disordered" evidence="1">
    <location>
        <begin position="67"/>
        <end position="108"/>
    </location>
</feature>
<dbReference type="SUPFAM" id="SSF47203">
    <property type="entry name" value="Acyl-CoA dehydrogenase C-terminal domain-like"/>
    <property type="match status" value="1"/>
</dbReference>
<keyword evidence="4" id="KW-1185">Reference proteome</keyword>
<proteinExistence type="predicted"/>
<dbReference type="GO" id="GO:0055088">
    <property type="term" value="P:lipid homeostasis"/>
    <property type="evidence" value="ECO:0007669"/>
    <property type="project" value="TreeGrafter"/>
</dbReference>
<evidence type="ECO:0000256" key="1">
    <source>
        <dbReference type="SAM" id="MobiDB-lite"/>
    </source>
</evidence>
<dbReference type="GO" id="GO:0001676">
    <property type="term" value="P:long-chain fatty acid metabolic process"/>
    <property type="evidence" value="ECO:0007669"/>
    <property type="project" value="TreeGrafter"/>
</dbReference>
<dbReference type="Pfam" id="PF22924">
    <property type="entry name" value="ACOX_C_alpha1"/>
    <property type="match status" value="1"/>
</dbReference>
<dbReference type="AlphaFoldDB" id="A0AAN9E3F3"/>
<feature type="compositionally biased region" description="Polar residues" evidence="1">
    <location>
        <begin position="73"/>
        <end position="87"/>
    </location>
</feature>
<dbReference type="InterPro" id="IPR055060">
    <property type="entry name" value="ACOX_C_alpha1"/>
</dbReference>
<dbReference type="GO" id="GO:0071949">
    <property type="term" value="F:FAD binding"/>
    <property type="evidence" value="ECO:0007669"/>
    <property type="project" value="InterPro"/>
</dbReference>
<dbReference type="PANTHER" id="PTHR10909">
    <property type="entry name" value="ELECTRON TRANSPORT OXIDOREDUCTASE"/>
    <property type="match status" value="1"/>
</dbReference>
<gene>
    <name evidence="3" type="ORF">RIF29_39320</name>
</gene>
<dbReference type="GO" id="GO:0005777">
    <property type="term" value="C:peroxisome"/>
    <property type="evidence" value="ECO:0007669"/>
    <property type="project" value="InterPro"/>
</dbReference>
<feature type="compositionally biased region" description="Basic and acidic residues" evidence="1">
    <location>
        <begin position="88"/>
        <end position="101"/>
    </location>
</feature>
<sequence>MLRCKVSQVTREGKYAHSGVPRQLIYGTMVAARKIIVLNAFVALSRAVCIATRYSAVPRQFGSQNEAEEQQKNVDSTAEQTALTRTTGKAEARWKNVKDKSSNSSSTEQDLDTFLLGDLEDIDDAPKHYALISELTCRFLYSISYRKQVLPFNKDKGDNSKTGGEAQKSSPNVVVGDPLGDAHGNVQDEIIKEFAAIMATGTMRASEAVALGITDTLGTELFESLLKMAPSKEEERKLKEHKDDSPTKLGLHLIPHRLRW</sequence>
<dbReference type="Gene3D" id="1.20.140.10">
    <property type="entry name" value="Butyryl-CoA Dehydrogenase, subunit A, domain 3"/>
    <property type="match status" value="1"/>
</dbReference>
<accession>A0AAN9E3F3</accession>
<feature type="region of interest" description="Disordered" evidence="1">
    <location>
        <begin position="152"/>
        <end position="175"/>
    </location>
</feature>
<name>A0AAN9E3F3_CROPI</name>
<evidence type="ECO:0000313" key="4">
    <source>
        <dbReference type="Proteomes" id="UP001372338"/>
    </source>
</evidence>
<comment type="caution">
    <text evidence="3">The sequence shown here is derived from an EMBL/GenBank/DDBJ whole genome shotgun (WGS) entry which is preliminary data.</text>
</comment>
<dbReference type="InterPro" id="IPR036250">
    <property type="entry name" value="AcylCo_DH-like_C"/>
</dbReference>
<dbReference type="EMBL" id="JAYWIO010000008">
    <property type="protein sequence ID" value="KAK7244497.1"/>
    <property type="molecule type" value="Genomic_DNA"/>
</dbReference>
<dbReference type="PANTHER" id="PTHR10909:SF250">
    <property type="entry name" value="PEROXISOMAL ACYL-COENZYME A OXIDASE 1"/>
    <property type="match status" value="1"/>
</dbReference>
<dbReference type="InterPro" id="IPR012258">
    <property type="entry name" value="Acyl-CoA_oxidase"/>
</dbReference>
<dbReference type="GO" id="GO:0003997">
    <property type="term" value="F:acyl-CoA oxidase activity"/>
    <property type="evidence" value="ECO:0007669"/>
    <property type="project" value="InterPro"/>
</dbReference>
<dbReference type="Proteomes" id="UP001372338">
    <property type="component" value="Unassembled WGS sequence"/>
</dbReference>